<keyword evidence="7" id="KW-0479">Metal-binding</keyword>
<comment type="similarity">
    <text evidence="3">Belongs to the iron/manganese superoxide dismutase family.</text>
</comment>
<dbReference type="Ensembl" id="ENSBMST00010006120.1">
    <property type="protein sequence ID" value="ENSBMSP00010005544.1"/>
    <property type="gene ID" value="ENSBMSG00010004098.1"/>
</dbReference>
<organism evidence="12">
    <name type="scientific">Balaenoptera musculus</name>
    <name type="common">Blue whale</name>
    <dbReference type="NCBI Taxonomy" id="9771"/>
    <lineage>
        <taxon>Eukaryota</taxon>
        <taxon>Metazoa</taxon>
        <taxon>Chordata</taxon>
        <taxon>Craniata</taxon>
        <taxon>Vertebrata</taxon>
        <taxon>Euteleostomi</taxon>
        <taxon>Mammalia</taxon>
        <taxon>Eutheria</taxon>
        <taxon>Laurasiatheria</taxon>
        <taxon>Artiodactyla</taxon>
        <taxon>Whippomorpha</taxon>
        <taxon>Cetacea</taxon>
        <taxon>Mysticeti</taxon>
        <taxon>Balaenopteridae</taxon>
        <taxon>Balaenoptera</taxon>
    </lineage>
</organism>
<dbReference type="GO" id="GO:0004784">
    <property type="term" value="F:superoxide dismutase activity"/>
    <property type="evidence" value="ECO:0007669"/>
    <property type="project" value="UniProtKB-EC"/>
</dbReference>
<keyword evidence="9" id="KW-0464">Manganese</keyword>
<dbReference type="Gene3D" id="3.55.40.20">
    <property type="entry name" value="Iron/manganese superoxide dismutase, C-terminal domain"/>
    <property type="match status" value="1"/>
</dbReference>
<dbReference type="SUPFAM" id="SSF54719">
    <property type="entry name" value="Fe,Mn superoxide dismutase (SOD), C-terminal domain"/>
    <property type="match status" value="1"/>
</dbReference>
<evidence type="ECO:0000259" key="11">
    <source>
        <dbReference type="Pfam" id="PF00081"/>
    </source>
</evidence>
<dbReference type="InterPro" id="IPR050265">
    <property type="entry name" value="Fe/Mn_Superoxide_Dismutase"/>
</dbReference>
<dbReference type="InterPro" id="IPR036314">
    <property type="entry name" value="SOD_C_sf"/>
</dbReference>
<evidence type="ECO:0000256" key="8">
    <source>
        <dbReference type="ARBA" id="ARBA00023002"/>
    </source>
</evidence>
<dbReference type="EC" id="1.15.1.1" evidence="5"/>
<comment type="subunit">
    <text evidence="4">Homotetramer.</text>
</comment>
<proteinExistence type="inferred from homology"/>
<protein>
    <recommendedName>
        <fullName evidence="6">Superoxide dismutase [Mn], mitochondrial</fullName>
        <ecNumber evidence="5">1.15.1.1</ecNumber>
    </recommendedName>
</protein>
<evidence type="ECO:0000256" key="5">
    <source>
        <dbReference type="ARBA" id="ARBA00012682"/>
    </source>
</evidence>
<dbReference type="GeneTree" id="ENSGT00390000011877"/>
<sequence length="166" mass="17922">VECPSGCGPSVHPGSGSAFSHLLRDFAYDYGALGPNINAQIMQLHHSEYHVNCVNNLNATKEKYKETLIKDDVIIQVALQPALKFSVGGPVTLPILGTNLSPNDGGEPKGEWMEEKLTAVSLGIQGSDWGWPGFIKLQGHLQIAACSNQDPLQGTTGLFHFGRLVW</sequence>
<evidence type="ECO:0000256" key="1">
    <source>
        <dbReference type="ARBA" id="ARBA00002170"/>
    </source>
</evidence>
<evidence type="ECO:0000256" key="2">
    <source>
        <dbReference type="ARBA" id="ARBA00004305"/>
    </source>
</evidence>
<dbReference type="AlphaFoldDB" id="A0A8C0CJL0"/>
<dbReference type="PANTHER" id="PTHR11404:SF6">
    <property type="entry name" value="SUPEROXIDE DISMUTASE [MN], MITOCHONDRIAL"/>
    <property type="match status" value="1"/>
</dbReference>
<comment type="function">
    <text evidence="1">Destroys superoxide anion radicals which are normally produced within the cells and which are toxic to biological systems.</text>
</comment>
<dbReference type="InterPro" id="IPR036324">
    <property type="entry name" value="Mn/Fe_SOD_N_sf"/>
</dbReference>
<dbReference type="Gene3D" id="1.10.287.990">
    <property type="entry name" value="Fe,Mn superoxide dismutase (SOD) domain"/>
    <property type="match status" value="1"/>
</dbReference>
<dbReference type="SUPFAM" id="SSF46609">
    <property type="entry name" value="Fe,Mn superoxide dismutase (SOD), N-terminal domain"/>
    <property type="match status" value="1"/>
</dbReference>
<evidence type="ECO:0000256" key="4">
    <source>
        <dbReference type="ARBA" id="ARBA00011881"/>
    </source>
</evidence>
<dbReference type="PANTHER" id="PTHR11404">
    <property type="entry name" value="SUPEROXIDE DISMUTASE 2"/>
    <property type="match status" value="1"/>
</dbReference>
<dbReference type="GO" id="GO:0005759">
    <property type="term" value="C:mitochondrial matrix"/>
    <property type="evidence" value="ECO:0007669"/>
    <property type="project" value="UniProtKB-SubCell"/>
</dbReference>
<comment type="subcellular location">
    <subcellularLocation>
        <location evidence="2">Mitochondrion matrix</location>
    </subcellularLocation>
</comment>
<evidence type="ECO:0000256" key="7">
    <source>
        <dbReference type="ARBA" id="ARBA00022723"/>
    </source>
</evidence>
<evidence type="ECO:0000313" key="12">
    <source>
        <dbReference type="Ensembl" id="ENSBMSP00010005544.1"/>
    </source>
</evidence>
<evidence type="ECO:0000256" key="9">
    <source>
        <dbReference type="ARBA" id="ARBA00023211"/>
    </source>
</evidence>
<evidence type="ECO:0000256" key="10">
    <source>
        <dbReference type="ARBA" id="ARBA00049204"/>
    </source>
</evidence>
<comment type="catalytic activity">
    <reaction evidence="10">
        <text>2 superoxide + 2 H(+) = H2O2 + O2</text>
        <dbReference type="Rhea" id="RHEA:20696"/>
        <dbReference type="ChEBI" id="CHEBI:15378"/>
        <dbReference type="ChEBI" id="CHEBI:15379"/>
        <dbReference type="ChEBI" id="CHEBI:16240"/>
        <dbReference type="ChEBI" id="CHEBI:18421"/>
        <dbReference type="EC" id="1.15.1.1"/>
    </reaction>
</comment>
<keyword evidence="8" id="KW-0560">Oxidoreductase</keyword>
<dbReference type="InterPro" id="IPR019831">
    <property type="entry name" value="Mn/Fe_SOD_N"/>
</dbReference>
<dbReference type="OMA" id="XELLEAI"/>
<dbReference type="GO" id="GO:0030145">
    <property type="term" value="F:manganese ion binding"/>
    <property type="evidence" value="ECO:0007669"/>
    <property type="project" value="TreeGrafter"/>
</dbReference>
<evidence type="ECO:0000256" key="3">
    <source>
        <dbReference type="ARBA" id="ARBA00008714"/>
    </source>
</evidence>
<dbReference type="Pfam" id="PF00081">
    <property type="entry name" value="Sod_Fe_N"/>
    <property type="match status" value="1"/>
</dbReference>
<evidence type="ECO:0000256" key="6">
    <source>
        <dbReference type="ARBA" id="ARBA00014518"/>
    </source>
</evidence>
<accession>A0A8C0CJL0</accession>
<feature type="domain" description="Manganese/iron superoxide dismutase N-terminal" evidence="11">
    <location>
        <begin position="21"/>
        <end position="91"/>
    </location>
</feature>
<name>A0A8C0CJL0_BALMU</name>
<reference evidence="12" key="1">
    <citation type="submission" date="2023-09" db="UniProtKB">
        <authorList>
            <consortium name="Ensembl"/>
        </authorList>
    </citation>
    <scope>IDENTIFICATION</scope>
</reference>